<evidence type="ECO:0000313" key="2">
    <source>
        <dbReference type="Proteomes" id="UP001330749"/>
    </source>
</evidence>
<organism evidence="1 2">
    <name type="scientific">Bacillus xiapuensis</name>
    <dbReference type="NCBI Taxonomy" id="2014075"/>
    <lineage>
        <taxon>Bacteria</taxon>
        <taxon>Bacillati</taxon>
        <taxon>Bacillota</taxon>
        <taxon>Bacilli</taxon>
        <taxon>Bacillales</taxon>
        <taxon>Bacillaceae</taxon>
        <taxon>Bacillus</taxon>
    </lineage>
</organism>
<comment type="caution">
    <text evidence="1">The sequence shown here is derived from an EMBL/GenBank/DDBJ whole genome shotgun (WGS) entry which is preliminary data.</text>
</comment>
<keyword evidence="2" id="KW-1185">Reference proteome</keyword>
<sequence length="53" mass="6161">MSTHLRIGIDTLKNFYINKLIRLGYDKDLKNELTSLTLSELKLILKNQTPTQN</sequence>
<accession>A0ABU6N9H6</accession>
<proteinExistence type="predicted"/>
<evidence type="ECO:0000313" key="1">
    <source>
        <dbReference type="EMBL" id="MED3562750.1"/>
    </source>
</evidence>
<dbReference type="Proteomes" id="UP001330749">
    <property type="component" value="Unassembled WGS sequence"/>
</dbReference>
<gene>
    <name evidence="1" type="ORF">P4447_09800</name>
</gene>
<protein>
    <submittedName>
        <fullName evidence="1">Fur-regulated basic protein FbpA</fullName>
    </submittedName>
</protein>
<name>A0ABU6N9H6_9BACI</name>
<dbReference type="RefSeq" id="WP_327967701.1">
    <property type="nucleotide sequence ID" value="NZ_JARMQG010000110.1"/>
</dbReference>
<dbReference type="EMBL" id="JARMQG010000110">
    <property type="protein sequence ID" value="MED3562750.1"/>
    <property type="molecule type" value="Genomic_DNA"/>
</dbReference>
<reference evidence="1 2" key="1">
    <citation type="submission" date="2023-03" db="EMBL/GenBank/DDBJ databases">
        <title>Bacillus Genome Sequencing.</title>
        <authorList>
            <person name="Dunlap C."/>
        </authorList>
    </citation>
    <scope>NUCLEOTIDE SEQUENCE [LARGE SCALE GENOMIC DNA]</scope>
    <source>
        <strain evidence="1 2">B-14544</strain>
    </source>
</reference>